<proteinExistence type="inferred from homology"/>
<dbReference type="GO" id="GO:0005737">
    <property type="term" value="C:cytoplasm"/>
    <property type="evidence" value="ECO:0007669"/>
    <property type="project" value="UniProtKB-SubCell"/>
</dbReference>
<dbReference type="InterPro" id="IPR007793">
    <property type="entry name" value="DivIVA_fam"/>
</dbReference>
<keyword evidence="4" id="KW-0132">Cell division</keyword>
<dbReference type="InterPro" id="IPR019933">
    <property type="entry name" value="DivIVA_domain"/>
</dbReference>
<keyword evidence="6" id="KW-0131">Cell cycle</keyword>
<name>A0A498D4A8_9FIRM</name>
<dbReference type="Gene3D" id="1.20.5.620">
    <property type="entry name" value="F1F0 ATP synthase subunit B, membrane domain"/>
    <property type="match status" value="1"/>
</dbReference>
<dbReference type="Gene3D" id="6.10.250.660">
    <property type="match status" value="1"/>
</dbReference>
<sequence>MLNPNEIANKQFSKGRGYRAEEVDSYLRQIASDIGELIEEKRDLEKKMMVLADKLEEYKEDEESLRAALLGAQKLGDSVVREAKAKAQSLLEDAEAQAVQLVENAKKEIERQQQGFVRLQREVATFKSKLQLVYKQHLELISSIPVDENIVEAAMKKSAPQPEPQPQPEQPAFEEPVDELPPPVEPVDEYSIPLPVDAPLSYSEERLEYSEDAYESDPAPAPKRESRFGPLKFGKEFDIKRDDDKRRK</sequence>
<evidence type="ECO:0000256" key="5">
    <source>
        <dbReference type="ARBA" id="ARBA00023054"/>
    </source>
</evidence>
<evidence type="ECO:0000256" key="8">
    <source>
        <dbReference type="SAM" id="MobiDB-lite"/>
    </source>
</evidence>
<evidence type="ECO:0000256" key="4">
    <source>
        <dbReference type="ARBA" id="ARBA00022618"/>
    </source>
</evidence>
<evidence type="ECO:0000256" key="7">
    <source>
        <dbReference type="SAM" id="Coils"/>
    </source>
</evidence>
<reference evidence="9 10" key="1">
    <citation type="submission" date="2018-10" db="EMBL/GenBank/DDBJ databases">
        <title>Anaerotruncus faecis sp. nov., isolated from human feces.</title>
        <authorList>
            <person name="Wang Y.-J."/>
        </authorList>
    </citation>
    <scope>NUCLEOTIDE SEQUENCE [LARGE SCALE GENOMIC DNA]</scope>
    <source>
        <strain evidence="9 10">22A2-44</strain>
    </source>
</reference>
<dbReference type="PANTHER" id="PTHR35794:SF2">
    <property type="entry name" value="CELL DIVISION PROTEIN DIVIVA"/>
    <property type="match status" value="1"/>
</dbReference>
<keyword evidence="5 7" id="KW-0175">Coiled coil</keyword>
<feature type="compositionally biased region" description="Basic and acidic residues" evidence="8">
    <location>
        <begin position="222"/>
        <end position="248"/>
    </location>
</feature>
<gene>
    <name evidence="9" type="ORF">D4A47_00520</name>
</gene>
<comment type="similarity">
    <text evidence="2">Belongs to the DivIVA family.</text>
</comment>
<feature type="region of interest" description="Disordered" evidence="8">
    <location>
        <begin position="155"/>
        <end position="248"/>
    </location>
</feature>
<keyword evidence="3" id="KW-0963">Cytoplasm</keyword>
<evidence type="ECO:0000256" key="1">
    <source>
        <dbReference type="ARBA" id="ARBA00004496"/>
    </source>
</evidence>
<protein>
    <submittedName>
        <fullName evidence="9">DivIVA domain-containing protein</fullName>
    </submittedName>
</protein>
<dbReference type="Pfam" id="PF05103">
    <property type="entry name" value="DivIVA"/>
    <property type="match status" value="1"/>
</dbReference>
<dbReference type="PANTHER" id="PTHR35794">
    <property type="entry name" value="CELL DIVISION PROTEIN DIVIVA"/>
    <property type="match status" value="1"/>
</dbReference>
<accession>A0A498D4A8</accession>
<dbReference type="Proteomes" id="UP000276301">
    <property type="component" value="Unassembled WGS sequence"/>
</dbReference>
<feature type="coiled-coil region" evidence="7">
    <location>
        <begin position="27"/>
        <end position="122"/>
    </location>
</feature>
<dbReference type="GO" id="GO:0051301">
    <property type="term" value="P:cell division"/>
    <property type="evidence" value="ECO:0007669"/>
    <property type="project" value="UniProtKB-KW"/>
</dbReference>
<dbReference type="EMBL" id="RCHT01000001">
    <property type="protein sequence ID" value="RLL14501.1"/>
    <property type="molecule type" value="Genomic_DNA"/>
</dbReference>
<evidence type="ECO:0000256" key="6">
    <source>
        <dbReference type="ARBA" id="ARBA00023306"/>
    </source>
</evidence>
<keyword evidence="10" id="KW-1185">Reference proteome</keyword>
<dbReference type="NCBIfam" id="TIGR03544">
    <property type="entry name" value="DivI1A_domain"/>
    <property type="match status" value="1"/>
</dbReference>
<evidence type="ECO:0000256" key="2">
    <source>
        <dbReference type="ARBA" id="ARBA00009008"/>
    </source>
</evidence>
<dbReference type="AlphaFoldDB" id="A0A498D4A8"/>
<evidence type="ECO:0000313" key="9">
    <source>
        <dbReference type="EMBL" id="RLL14501.1"/>
    </source>
</evidence>
<evidence type="ECO:0000256" key="3">
    <source>
        <dbReference type="ARBA" id="ARBA00022490"/>
    </source>
</evidence>
<organism evidence="9 10">
    <name type="scientific">Anaerotruncus massiliensis</name>
    <name type="common">ex Liu et al. 2021</name>
    <dbReference type="NCBI Taxonomy" id="2321404"/>
    <lineage>
        <taxon>Bacteria</taxon>
        <taxon>Bacillati</taxon>
        <taxon>Bacillota</taxon>
        <taxon>Clostridia</taxon>
        <taxon>Eubacteriales</taxon>
        <taxon>Oscillospiraceae</taxon>
        <taxon>Anaerotruncus</taxon>
    </lineage>
</organism>
<comment type="caution">
    <text evidence="9">The sequence shown here is derived from an EMBL/GenBank/DDBJ whole genome shotgun (WGS) entry which is preliminary data.</text>
</comment>
<dbReference type="RefSeq" id="WP_121585605.1">
    <property type="nucleotide sequence ID" value="NZ_RCHT01000001.1"/>
</dbReference>
<evidence type="ECO:0000313" key="10">
    <source>
        <dbReference type="Proteomes" id="UP000276301"/>
    </source>
</evidence>
<comment type="subcellular location">
    <subcellularLocation>
        <location evidence="1">Cytoplasm</location>
    </subcellularLocation>
</comment>